<keyword evidence="4 6" id="KW-0720">Serine protease</keyword>
<dbReference type="PANTHER" id="PTHR24252:SF7">
    <property type="entry name" value="HYALIN"/>
    <property type="match status" value="1"/>
</dbReference>
<accession>A0A913YWG5</accession>
<dbReference type="InterPro" id="IPR043504">
    <property type="entry name" value="Peptidase_S1_PA_chymotrypsin"/>
</dbReference>
<dbReference type="SMART" id="SM00020">
    <property type="entry name" value="Tryp_SPc"/>
    <property type="match status" value="1"/>
</dbReference>
<dbReference type="InterPro" id="IPR009003">
    <property type="entry name" value="Peptidase_S1_PA"/>
</dbReference>
<dbReference type="PANTHER" id="PTHR24252">
    <property type="entry name" value="ACROSIN-RELATED"/>
    <property type="match status" value="1"/>
</dbReference>
<name>A0A913YWG5_EXADI</name>
<dbReference type="GeneID" id="110250439"/>
<proteinExistence type="predicted"/>
<keyword evidence="1 6" id="KW-0645">Protease</keyword>
<evidence type="ECO:0000256" key="7">
    <source>
        <dbReference type="SAM" id="SignalP"/>
    </source>
</evidence>
<evidence type="ECO:0000256" key="3">
    <source>
        <dbReference type="ARBA" id="ARBA00022801"/>
    </source>
</evidence>
<organism evidence="9 10">
    <name type="scientific">Exaiptasia diaphana</name>
    <name type="common">Tropical sea anemone</name>
    <name type="synonym">Aiptasia pulchella</name>
    <dbReference type="NCBI Taxonomy" id="2652724"/>
    <lineage>
        <taxon>Eukaryota</taxon>
        <taxon>Metazoa</taxon>
        <taxon>Cnidaria</taxon>
        <taxon>Anthozoa</taxon>
        <taxon>Hexacorallia</taxon>
        <taxon>Actiniaria</taxon>
        <taxon>Aiptasiidae</taxon>
        <taxon>Exaiptasia</taxon>
    </lineage>
</organism>
<dbReference type="PROSITE" id="PS50240">
    <property type="entry name" value="TRYPSIN_DOM"/>
    <property type="match status" value="1"/>
</dbReference>
<dbReference type="GO" id="GO:0004252">
    <property type="term" value="F:serine-type endopeptidase activity"/>
    <property type="evidence" value="ECO:0007669"/>
    <property type="project" value="InterPro"/>
</dbReference>
<evidence type="ECO:0000256" key="1">
    <source>
        <dbReference type="ARBA" id="ARBA00022670"/>
    </source>
</evidence>
<feature type="domain" description="Peptidase S1" evidence="8">
    <location>
        <begin position="34"/>
        <end position="274"/>
    </location>
</feature>
<dbReference type="FunFam" id="2.40.10.10:FF:000120">
    <property type="entry name" value="Putative serine protease"/>
    <property type="match status" value="1"/>
</dbReference>
<dbReference type="OrthoDB" id="10059102at2759"/>
<evidence type="ECO:0000313" key="9">
    <source>
        <dbReference type="EnsemblMetazoa" id="XP_028518406.1"/>
    </source>
</evidence>
<sequence length="276" mass="30833">MKFLVTLMFAGALCMCFAEEKIECGTKGKGNERIISGEDAEEGAWPWQVSIQLKSNNHHFCGGSIIKPNWIVTAAHCFKPGAKPSNYRVTVADLNLAKNEGNEKVKEIEKIIRHTEFNITGYMENDIAVLKLKTNITFNDKVRPICLPTKRFPDGENCYATGWGWINAFRKDSHDQPVRSPILKQLKVPLVSDLECEKLFRRLPPGVICGGYKVEPKGICKGDSGGPLACKNESGIWNLAGTVSFSLDGCAQKDTYDYYTDMANYKGWVEDQINKN</sequence>
<dbReference type="SUPFAM" id="SSF50494">
    <property type="entry name" value="Trypsin-like serine proteases"/>
    <property type="match status" value="1"/>
</dbReference>
<evidence type="ECO:0000256" key="2">
    <source>
        <dbReference type="ARBA" id="ARBA00022729"/>
    </source>
</evidence>
<keyword evidence="2 7" id="KW-0732">Signal</keyword>
<dbReference type="PROSITE" id="PS00134">
    <property type="entry name" value="TRYPSIN_HIS"/>
    <property type="match status" value="1"/>
</dbReference>
<dbReference type="InterPro" id="IPR018114">
    <property type="entry name" value="TRYPSIN_HIS"/>
</dbReference>
<dbReference type="InterPro" id="IPR001254">
    <property type="entry name" value="Trypsin_dom"/>
</dbReference>
<evidence type="ECO:0000259" key="8">
    <source>
        <dbReference type="PROSITE" id="PS50240"/>
    </source>
</evidence>
<dbReference type="InterPro" id="IPR033116">
    <property type="entry name" value="TRYPSIN_SER"/>
</dbReference>
<evidence type="ECO:0000256" key="4">
    <source>
        <dbReference type="ARBA" id="ARBA00022825"/>
    </source>
</evidence>
<dbReference type="Pfam" id="PF00089">
    <property type="entry name" value="Trypsin"/>
    <property type="match status" value="1"/>
</dbReference>
<dbReference type="PROSITE" id="PS00135">
    <property type="entry name" value="TRYPSIN_SER"/>
    <property type="match status" value="1"/>
</dbReference>
<keyword evidence="10" id="KW-1185">Reference proteome</keyword>
<dbReference type="EnsemblMetazoa" id="XM_028662605.1">
    <property type="protein sequence ID" value="XP_028518406.1"/>
    <property type="gene ID" value="LOC110250439"/>
</dbReference>
<reference evidence="9" key="1">
    <citation type="submission" date="2022-11" db="UniProtKB">
        <authorList>
            <consortium name="EnsemblMetazoa"/>
        </authorList>
    </citation>
    <scope>IDENTIFICATION</scope>
</reference>
<keyword evidence="3 6" id="KW-0378">Hydrolase</keyword>
<dbReference type="Gene3D" id="2.40.10.10">
    <property type="entry name" value="Trypsin-like serine proteases"/>
    <property type="match status" value="1"/>
</dbReference>
<dbReference type="RefSeq" id="XP_028518406.1">
    <property type="nucleotide sequence ID" value="XM_028662605.1"/>
</dbReference>
<keyword evidence="5" id="KW-1015">Disulfide bond</keyword>
<evidence type="ECO:0000256" key="5">
    <source>
        <dbReference type="ARBA" id="ARBA00023157"/>
    </source>
</evidence>
<feature type="signal peptide" evidence="7">
    <location>
        <begin position="1"/>
        <end position="18"/>
    </location>
</feature>
<dbReference type="PRINTS" id="PR00722">
    <property type="entry name" value="CHYMOTRYPSIN"/>
</dbReference>
<dbReference type="AlphaFoldDB" id="A0A913YWG5"/>
<feature type="chain" id="PRO_5037340457" description="Peptidase S1 domain-containing protein" evidence="7">
    <location>
        <begin position="19"/>
        <end position="276"/>
    </location>
</feature>
<dbReference type="InterPro" id="IPR001314">
    <property type="entry name" value="Peptidase_S1A"/>
</dbReference>
<evidence type="ECO:0000313" key="10">
    <source>
        <dbReference type="Proteomes" id="UP000887567"/>
    </source>
</evidence>
<dbReference type="CDD" id="cd00190">
    <property type="entry name" value="Tryp_SPc"/>
    <property type="match status" value="1"/>
</dbReference>
<dbReference type="Proteomes" id="UP000887567">
    <property type="component" value="Unplaced"/>
</dbReference>
<dbReference type="GO" id="GO:0006508">
    <property type="term" value="P:proteolysis"/>
    <property type="evidence" value="ECO:0007669"/>
    <property type="project" value="UniProtKB-KW"/>
</dbReference>
<protein>
    <recommendedName>
        <fullName evidence="8">Peptidase S1 domain-containing protein</fullName>
    </recommendedName>
</protein>
<evidence type="ECO:0000256" key="6">
    <source>
        <dbReference type="RuleBase" id="RU363034"/>
    </source>
</evidence>